<evidence type="ECO:0000313" key="2">
    <source>
        <dbReference type="EMBL" id="KAF3554637.1"/>
    </source>
</evidence>
<dbReference type="EMBL" id="QGKX02000996">
    <property type="protein sequence ID" value="KAF3554637.1"/>
    <property type="molecule type" value="Genomic_DNA"/>
</dbReference>
<gene>
    <name evidence="2" type="ORF">F2Q69_00010258</name>
</gene>
<dbReference type="Pfam" id="PF13456">
    <property type="entry name" value="RVT_3"/>
    <property type="match status" value="1"/>
</dbReference>
<evidence type="ECO:0000259" key="1">
    <source>
        <dbReference type="Pfam" id="PF13456"/>
    </source>
</evidence>
<reference evidence="2" key="1">
    <citation type="submission" date="2019-12" db="EMBL/GenBank/DDBJ databases">
        <title>Genome sequencing and annotation of Brassica cretica.</title>
        <authorList>
            <person name="Studholme D.J."/>
            <person name="Sarris P."/>
        </authorList>
    </citation>
    <scope>NUCLEOTIDE SEQUENCE</scope>
    <source>
        <strain evidence="2">PFS-109/04</strain>
        <tissue evidence="2">Leaf</tissue>
    </source>
</reference>
<dbReference type="Gene3D" id="3.30.420.10">
    <property type="entry name" value="Ribonuclease H-like superfamily/Ribonuclease H"/>
    <property type="match status" value="1"/>
</dbReference>
<dbReference type="SUPFAM" id="SSF53098">
    <property type="entry name" value="Ribonuclease H-like"/>
    <property type="match status" value="1"/>
</dbReference>
<name>A0A8S9QSG5_BRACR</name>
<dbReference type="InterPro" id="IPR036397">
    <property type="entry name" value="RNaseH_sf"/>
</dbReference>
<sequence>MTPPSIHRRSSAILTPHGATHQRMQDWHGSSRIIPLEELNRGSKIQSAVSSPCMAEALAIREALLHAASQNYPNICIRTDSQVIANAISSRRHTRSSIEFSPISTNSFSLLLRLLFVAVSFSSQEPTMGQQMDLQKLVFQPMLLWA</sequence>
<dbReference type="Proteomes" id="UP000712600">
    <property type="component" value="Unassembled WGS sequence"/>
</dbReference>
<evidence type="ECO:0000313" key="3">
    <source>
        <dbReference type="Proteomes" id="UP000712600"/>
    </source>
</evidence>
<proteinExistence type="predicted"/>
<dbReference type="GO" id="GO:0004523">
    <property type="term" value="F:RNA-DNA hybrid ribonuclease activity"/>
    <property type="evidence" value="ECO:0007669"/>
    <property type="project" value="InterPro"/>
</dbReference>
<comment type="caution">
    <text evidence="2">The sequence shown here is derived from an EMBL/GenBank/DDBJ whole genome shotgun (WGS) entry which is preliminary data.</text>
</comment>
<dbReference type="InterPro" id="IPR002156">
    <property type="entry name" value="RNaseH_domain"/>
</dbReference>
<dbReference type="AlphaFoldDB" id="A0A8S9QSG5"/>
<protein>
    <recommendedName>
        <fullName evidence="1">RNase H type-1 domain-containing protein</fullName>
    </recommendedName>
</protein>
<organism evidence="2 3">
    <name type="scientific">Brassica cretica</name>
    <name type="common">Mustard</name>
    <dbReference type="NCBI Taxonomy" id="69181"/>
    <lineage>
        <taxon>Eukaryota</taxon>
        <taxon>Viridiplantae</taxon>
        <taxon>Streptophyta</taxon>
        <taxon>Embryophyta</taxon>
        <taxon>Tracheophyta</taxon>
        <taxon>Spermatophyta</taxon>
        <taxon>Magnoliopsida</taxon>
        <taxon>eudicotyledons</taxon>
        <taxon>Gunneridae</taxon>
        <taxon>Pentapetalae</taxon>
        <taxon>rosids</taxon>
        <taxon>malvids</taxon>
        <taxon>Brassicales</taxon>
        <taxon>Brassicaceae</taxon>
        <taxon>Brassiceae</taxon>
        <taxon>Brassica</taxon>
    </lineage>
</organism>
<feature type="domain" description="RNase H type-1" evidence="1">
    <location>
        <begin position="47"/>
        <end position="98"/>
    </location>
</feature>
<dbReference type="GO" id="GO:0003676">
    <property type="term" value="F:nucleic acid binding"/>
    <property type="evidence" value="ECO:0007669"/>
    <property type="project" value="InterPro"/>
</dbReference>
<dbReference type="InterPro" id="IPR012337">
    <property type="entry name" value="RNaseH-like_sf"/>
</dbReference>
<accession>A0A8S9QSG5</accession>